<comment type="caution">
    <text evidence="2">The sequence shown here is derived from an EMBL/GenBank/DDBJ whole genome shotgun (WGS) entry which is preliminary data.</text>
</comment>
<dbReference type="Gene3D" id="3.40.50.620">
    <property type="entry name" value="HUPs"/>
    <property type="match status" value="1"/>
</dbReference>
<name>B6WQ48_9BACT</name>
<dbReference type="OrthoDB" id="9774475at2"/>
<feature type="domain" description="Phosphoadenosine phosphosulphate reductase" evidence="1">
    <location>
        <begin position="33"/>
        <end position="263"/>
    </location>
</feature>
<dbReference type="InterPro" id="IPR014729">
    <property type="entry name" value="Rossmann-like_a/b/a_fold"/>
</dbReference>
<dbReference type="RefSeq" id="WP_006003755.1">
    <property type="nucleotide sequence ID" value="NZ_DS996351.1"/>
</dbReference>
<dbReference type="InterPro" id="IPR017598">
    <property type="entry name" value="SulphurTrfase_DndC"/>
</dbReference>
<dbReference type="InterPro" id="IPR050128">
    <property type="entry name" value="Sulfate_adenylyltrnsfr_sub2"/>
</dbReference>
<protein>
    <submittedName>
        <fullName evidence="2">Putative sulfurtransferase DndC</fullName>
    </submittedName>
</protein>
<dbReference type="Proteomes" id="UP000003676">
    <property type="component" value="Unassembled WGS sequence"/>
</dbReference>
<proteinExistence type="predicted"/>
<dbReference type="PANTHER" id="PTHR43196">
    <property type="entry name" value="SULFATE ADENYLYLTRANSFERASE SUBUNIT 2"/>
    <property type="match status" value="1"/>
</dbReference>
<keyword evidence="2" id="KW-0808">Transferase</keyword>
<dbReference type="SUPFAM" id="SSF52402">
    <property type="entry name" value="Adenine nucleotide alpha hydrolases-like"/>
    <property type="match status" value="1"/>
</dbReference>
<accession>B6WQ48</accession>
<dbReference type="InterPro" id="IPR002500">
    <property type="entry name" value="PAPS_reduct_dom"/>
</dbReference>
<dbReference type="EMBL" id="ABXU01000009">
    <property type="protein sequence ID" value="EEB34849.1"/>
    <property type="molecule type" value="Genomic_DNA"/>
</dbReference>
<reference evidence="2 3" key="2">
    <citation type="submission" date="2008-10" db="EMBL/GenBank/DDBJ databases">
        <authorList>
            <person name="Fulton L."/>
            <person name="Clifton S."/>
            <person name="Fulton B."/>
            <person name="Xu J."/>
            <person name="Minx P."/>
            <person name="Pepin K.H."/>
            <person name="Johnson M."/>
            <person name="Bhonagiri V."/>
            <person name="Nash W.E."/>
            <person name="Mardis E.R."/>
            <person name="Wilson R.K."/>
        </authorList>
    </citation>
    <scope>NUCLEOTIDE SEQUENCE [LARGE SCALE GENOMIC DNA]</scope>
    <source>
        <strain evidence="2 3">ATCC 29098</strain>
    </source>
</reference>
<evidence type="ECO:0000259" key="1">
    <source>
        <dbReference type="Pfam" id="PF01507"/>
    </source>
</evidence>
<dbReference type="NCBIfam" id="TIGR03183">
    <property type="entry name" value="DNA_S_dndC"/>
    <property type="match status" value="1"/>
</dbReference>
<reference evidence="2 3" key="1">
    <citation type="submission" date="2008-10" db="EMBL/GenBank/DDBJ databases">
        <title>Draft genome sequence of Desulvovibrio piger (ATCC 29098).</title>
        <authorList>
            <person name="Sudarsanam P."/>
            <person name="Ley R."/>
            <person name="Guruge J."/>
            <person name="Turnbaugh P.J."/>
            <person name="Mahowald M."/>
            <person name="Liep D."/>
            <person name="Gordon J."/>
        </authorList>
    </citation>
    <scope>NUCLEOTIDE SEQUENCE [LARGE SCALE GENOMIC DNA]</scope>
    <source>
        <strain evidence="2 3">ATCC 29098</strain>
    </source>
</reference>
<dbReference type="PANTHER" id="PTHR43196:SF2">
    <property type="entry name" value="PHOSPHOADENOSINE PHOSPHOSULFATE REDUCTASE"/>
    <property type="match status" value="1"/>
</dbReference>
<organism evidence="2 3">
    <name type="scientific">Desulfovibrio piger ATCC 29098</name>
    <dbReference type="NCBI Taxonomy" id="411464"/>
    <lineage>
        <taxon>Bacteria</taxon>
        <taxon>Pseudomonadati</taxon>
        <taxon>Thermodesulfobacteriota</taxon>
        <taxon>Desulfovibrionia</taxon>
        <taxon>Desulfovibrionales</taxon>
        <taxon>Desulfovibrionaceae</taxon>
        <taxon>Desulfovibrio</taxon>
    </lineage>
</organism>
<evidence type="ECO:0000313" key="2">
    <source>
        <dbReference type="EMBL" id="EEB34849.1"/>
    </source>
</evidence>
<dbReference type="AlphaFoldDB" id="B6WQ48"/>
<dbReference type="eggNOG" id="COG0175">
    <property type="taxonomic scope" value="Bacteria"/>
</dbReference>
<evidence type="ECO:0000313" key="3">
    <source>
        <dbReference type="Proteomes" id="UP000003676"/>
    </source>
</evidence>
<gene>
    <name evidence="2" type="ORF">DESPIG_00171</name>
</gene>
<sequence length="374" mass="42681">MDSCALEASVAYEDLVGSVLHAYRDDSQNYPWIVGFSGGKDSTLVAHLVFDAVMQVAPRRRNRQIYFVSNDTLVESPFVTRQVQEQFDMVQCAADCFSLPITTVITRPKLEHTFWVLLIGKGYPCPNQKMRWCTDRLKIKPTSQFILDNVSRFGSAIIVLGVRKDESSSRRQSIERHKNLENSYLTPHGTLRGAFIYRPIVELTTSDVWYLLGHYDPPWGGTHEKLIQMYRDAEGGECPMVLSQEEAPGCGTSSSRFGCWACTVVNKDKSLQGFVNSGQKKYQLLIDFRDWLQAIRNDPAYRQARRRNGQLTFLASGRIMGGPFTLKARQEILQRLLDVQEQYGEPLISEEETRLIRELWATEIAEKFSRGCDE</sequence>
<dbReference type="Pfam" id="PF01507">
    <property type="entry name" value="PAPS_reduct"/>
    <property type="match status" value="1"/>
</dbReference>
<dbReference type="HOGENOM" id="CLU_027799_2_0_7"/>
<dbReference type="GO" id="GO:0016740">
    <property type="term" value="F:transferase activity"/>
    <property type="evidence" value="ECO:0007669"/>
    <property type="project" value="UniProtKB-KW"/>
</dbReference>